<evidence type="ECO:0000313" key="4">
    <source>
        <dbReference type="EMBL" id="GKY88224.1"/>
    </source>
</evidence>
<feature type="chain" id="PRO_5046299273" evidence="2">
    <location>
        <begin position="21"/>
        <end position="267"/>
    </location>
</feature>
<sequence>MKRIFALAAFLLFGAGPALAGGSGLEAMVTSDDGRGWEGVGRLNIGGRSFCTGALISESLVLTAAHCLYDRDTGKPYDASEIEFLAGWIDGRAAAYRGARRAVSHPSYSEDGQDRSMDVALVELDRPVRNSGITPFATGNLPALTRDVGVVSYAHDRAEHPSIQNRCLVLGRAGGTLVLDCNVDFGASGAPIFDMSGDTPRIVSVVSAKAMSGGAQVSLGTSLEDPLADLRAILAESDGVFSRARPAVTVMGRDEAVSSTGAKFIRP</sequence>
<keyword evidence="4" id="KW-0645">Protease</keyword>
<feature type="signal peptide" evidence="2">
    <location>
        <begin position="1"/>
        <end position="20"/>
    </location>
</feature>
<name>A0ABQ5LTH5_9RHOB</name>
<keyword evidence="5" id="KW-1185">Reference proteome</keyword>
<dbReference type="GO" id="GO:0006508">
    <property type="term" value="P:proteolysis"/>
    <property type="evidence" value="ECO:0007669"/>
    <property type="project" value="UniProtKB-KW"/>
</dbReference>
<dbReference type="InterPro" id="IPR018114">
    <property type="entry name" value="TRYPSIN_HIS"/>
</dbReference>
<evidence type="ECO:0000259" key="3">
    <source>
        <dbReference type="PROSITE" id="PS50240"/>
    </source>
</evidence>
<dbReference type="PANTHER" id="PTHR15462">
    <property type="entry name" value="SERINE PROTEASE"/>
    <property type="match status" value="1"/>
</dbReference>
<dbReference type="RefSeq" id="WP_281842269.1">
    <property type="nucleotide sequence ID" value="NZ_BROH01000005.1"/>
</dbReference>
<dbReference type="PRINTS" id="PR00722">
    <property type="entry name" value="CHYMOTRYPSIN"/>
</dbReference>
<evidence type="ECO:0000313" key="5">
    <source>
        <dbReference type="Proteomes" id="UP001144205"/>
    </source>
</evidence>
<dbReference type="InterPro" id="IPR050966">
    <property type="entry name" value="Glutamyl_endopeptidase"/>
</dbReference>
<dbReference type="InterPro" id="IPR001254">
    <property type="entry name" value="Trypsin_dom"/>
</dbReference>
<organism evidence="4 5">
    <name type="scientific">Sinisalibacter aestuarii</name>
    <dbReference type="NCBI Taxonomy" id="2949426"/>
    <lineage>
        <taxon>Bacteria</taxon>
        <taxon>Pseudomonadati</taxon>
        <taxon>Pseudomonadota</taxon>
        <taxon>Alphaproteobacteria</taxon>
        <taxon>Rhodobacterales</taxon>
        <taxon>Roseobacteraceae</taxon>
        <taxon>Sinisalibacter</taxon>
    </lineage>
</organism>
<dbReference type="InterPro" id="IPR001314">
    <property type="entry name" value="Peptidase_S1A"/>
</dbReference>
<evidence type="ECO:0000256" key="2">
    <source>
        <dbReference type="SAM" id="SignalP"/>
    </source>
</evidence>
<dbReference type="PANTHER" id="PTHR15462:SF8">
    <property type="entry name" value="SERINE PROTEASE"/>
    <property type="match status" value="1"/>
</dbReference>
<dbReference type="SUPFAM" id="SSF50494">
    <property type="entry name" value="Trypsin-like serine proteases"/>
    <property type="match status" value="1"/>
</dbReference>
<protein>
    <submittedName>
        <fullName evidence="4">Serine protease</fullName>
    </submittedName>
</protein>
<keyword evidence="1 2" id="KW-0732">Signal</keyword>
<comment type="caution">
    <text evidence="4">The sequence shown here is derived from an EMBL/GenBank/DDBJ whole genome shotgun (WGS) entry which is preliminary data.</text>
</comment>
<dbReference type="PROSITE" id="PS50240">
    <property type="entry name" value="TRYPSIN_DOM"/>
    <property type="match status" value="1"/>
</dbReference>
<feature type="domain" description="Peptidase S1" evidence="3">
    <location>
        <begin position="19"/>
        <end position="267"/>
    </location>
</feature>
<dbReference type="Proteomes" id="UP001144205">
    <property type="component" value="Unassembled WGS sequence"/>
</dbReference>
<reference evidence="4" key="1">
    <citation type="journal article" date="2023" name="Int. J. Syst. Evol. Microbiol.">
        <title>Sinisalibacter aestuarii sp. nov., isolated from estuarine sediment of the Arakawa River.</title>
        <authorList>
            <person name="Arafat S.T."/>
            <person name="Hirano S."/>
            <person name="Sato A."/>
            <person name="Takeuchi K."/>
            <person name="Yasuda T."/>
            <person name="Terahara T."/>
            <person name="Hamada M."/>
            <person name="Kobayashi T."/>
        </authorList>
    </citation>
    <scope>NUCLEOTIDE SEQUENCE</scope>
    <source>
        <strain evidence="4">B-399</strain>
    </source>
</reference>
<dbReference type="InterPro" id="IPR043504">
    <property type="entry name" value="Peptidase_S1_PA_chymotrypsin"/>
</dbReference>
<gene>
    <name evidence="4" type="ORF">STA1M1_20930</name>
</gene>
<dbReference type="GO" id="GO:0008233">
    <property type="term" value="F:peptidase activity"/>
    <property type="evidence" value="ECO:0007669"/>
    <property type="project" value="UniProtKB-KW"/>
</dbReference>
<accession>A0ABQ5LTH5</accession>
<keyword evidence="4" id="KW-0378">Hydrolase</keyword>
<dbReference type="PROSITE" id="PS00134">
    <property type="entry name" value="TRYPSIN_HIS"/>
    <property type="match status" value="1"/>
</dbReference>
<dbReference type="Gene3D" id="2.40.10.10">
    <property type="entry name" value="Trypsin-like serine proteases"/>
    <property type="match status" value="2"/>
</dbReference>
<evidence type="ECO:0000256" key="1">
    <source>
        <dbReference type="ARBA" id="ARBA00022729"/>
    </source>
</evidence>
<dbReference type="InterPro" id="IPR009003">
    <property type="entry name" value="Peptidase_S1_PA"/>
</dbReference>
<proteinExistence type="predicted"/>
<dbReference type="EMBL" id="BROH01000005">
    <property type="protein sequence ID" value="GKY88224.1"/>
    <property type="molecule type" value="Genomic_DNA"/>
</dbReference>
<dbReference type="Pfam" id="PF00089">
    <property type="entry name" value="Trypsin"/>
    <property type="match status" value="1"/>
</dbReference>